<name>A0AAE0HWD2_9PEZI</name>
<evidence type="ECO:0000256" key="1">
    <source>
        <dbReference type="ARBA" id="ARBA00011073"/>
    </source>
</evidence>
<dbReference type="AlphaFoldDB" id="A0AAE0HWD2"/>
<dbReference type="GO" id="GO:0004252">
    <property type="term" value="F:serine-type endopeptidase activity"/>
    <property type="evidence" value="ECO:0007669"/>
    <property type="project" value="UniProtKB-UniRule"/>
</dbReference>
<dbReference type="PROSITE" id="PS00138">
    <property type="entry name" value="SUBTILASE_SER"/>
    <property type="match status" value="1"/>
</dbReference>
<keyword evidence="8" id="KW-1185">Reference proteome</keyword>
<dbReference type="PROSITE" id="PS51892">
    <property type="entry name" value="SUBTILASE"/>
    <property type="match status" value="1"/>
</dbReference>
<comment type="similarity">
    <text evidence="1 5">Belongs to the peptidase S8 family.</text>
</comment>
<evidence type="ECO:0000259" key="6">
    <source>
        <dbReference type="Pfam" id="PF00082"/>
    </source>
</evidence>
<dbReference type="EMBL" id="JAUEDM010000007">
    <property type="protein sequence ID" value="KAK3314098.1"/>
    <property type="molecule type" value="Genomic_DNA"/>
</dbReference>
<accession>A0AAE0HWD2</accession>
<comment type="caution">
    <text evidence="7">The sequence shown here is derived from an EMBL/GenBank/DDBJ whole genome shotgun (WGS) entry which is preliminary data.</text>
</comment>
<evidence type="ECO:0000313" key="8">
    <source>
        <dbReference type="Proteomes" id="UP001283341"/>
    </source>
</evidence>
<dbReference type="PANTHER" id="PTHR43806:SF11">
    <property type="entry name" value="CEREVISIN-RELATED"/>
    <property type="match status" value="1"/>
</dbReference>
<feature type="active site" description="Charge relay system" evidence="5">
    <location>
        <position position="59"/>
    </location>
</feature>
<dbReference type="Proteomes" id="UP001283341">
    <property type="component" value="Unassembled WGS sequence"/>
</dbReference>
<dbReference type="InterPro" id="IPR015500">
    <property type="entry name" value="Peptidase_S8_subtilisin-rel"/>
</dbReference>
<gene>
    <name evidence="7" type="ORF">B0H66DRAFT_483452</name>
</gene>
<dbReference type="InterPro" id="IPR050131">
    <property type="entry name" value="Peptidase_S8_subtilisin-like"/>
</dbReference>
<keyword evidence="2 5" id="KW-0645">Protease</keyword>
<keyword evidence="4 5" id="KW-0720">Serine protease</keyword>
<dbReference type="PRINTS" id="PR00723">
    <property type="entry name" value="SUBTILISIN"/>
</dbReference>
<evidence type="ECO:0000313" key="7">
    <source>
        <dbReference type="EMBL" id="KAK3314098.1"/>
    </source>
</evidence>
<evidence type="ECO:0000256" key="4">
    <source>
        <dbReference type="ARBA" id="ARBA00022825"/>
    </source>
</evidence>
<dbReference type="PANTHER" id="PTHR43806">
    <property type="entry name" value="PEPTIDASE S8"/>
    <property type="match status" value="1"/>
</dbReference>
<evidence type="ECO:0000256" key="5">
    <source>
        <dbReference type="PROSITE-ProRule" id="PRU01240"/>
    </source>
</evidence>
<dbReference type="InterPro" id="IPR036852">
    <property type="entry name" value="Peptidase_S8/S53_dom_sf"/>
</dbReference>
<dbReference type="InterPro" id="IPR023828">
    <property type="entry name" value="Peptidase_S8_Ser-AS"/>
</dbReference>
<keyword evidence="3 5" id="KW-0378">Hydrolase</keyword>
<reference evidence="7" key="1">
    <citation type="journal article" date="2023" name="Mol. Phylogenet. Evol.">
        <title>Genome-scale phylogeny and comparative genomics of the fungal order Sordariales.</title>
        <authorList>
            <person name="Hensen N."/>
            <person name="Bonometti L."/>
            <person name="Westerberg I."/>
            <person name="Brannstrom I.O."/>
            <person name="Guillou S."/>
            <person name="Cros-Aarteil S."/>
            <person name="Calhoun S."/>
            <person name="Haridas S."/>
            <person name="Kuo A."/>
            <person name="Mondo S."/>
            <person name="Pangilinan J."/>
            <person name="Riley R."/>
            <person name="LaButti K."/>
            <person name="Andreopoulos B."/>
            <person name="Lipzen A."/>
            <person name="Chen C."/>
            <person name="Yan M."/>
            <person name="Daum C."/>
            <person name="Ng V."/>
            <person name="Clum A."/>
            <person name="Steindorff A."/>
            <person name="Ohm R.A."/>
            <person name="Martin F."/>
            <person name="Silar P."/>
            <person name="Natvig D.O."/>
            <person name="Lalanne C."/>
            <person name="Gautier V."/>
            <person name="Ament-Velasquez S.L."/>
            <person name="Kruys A."/>
            <person name="Hutchinson M.I."/>
            <person name="Powell A.J."/>
            <person name="Barry K."/>
            <person name="Miller A.N."/>
            <person name="Grigoriev I.V."/>
            <person name="Debuchy R."/>
            <person name="Gladieux P."/>
            <person name="Hiltunen Thoren M."/>
            <person name="Johannesson H."/>
        </authorList>
    </citation>
    <scope>NUCLEOTIDE SEQUENCE</scope>
    <source>
        <strain evidence="7">CBS 118394</strain>
    </source>
</reference>
<evidence type="ECO:0000256" key="3">
    <source>
        <dbReference type="ARBA" id="ARBA00022801"/>
    </source>
</evidence>
<dbReference type="Pfam" id="PF00082">
    <property type="entry name" value="Peptidase_S8"/>
    <property type="match status" value="1"/>
</dbReference>
<dbReference type="Gene3D" id="3.40.50.200">
    <property type="entry name" value="Peptidase S8/S53 domain"/>
    <property type="match status" value="1"/>
</dbReference>
<dbReference type="SUPFAM" id="SSF52743">
    <property type="entry name" value="Subtilisin-like"/>
    <property type="match status" value="1"/>
</dbReference>
<feature type="domain" description="Peptidase S8/S53" evidence="6">
    <location>
        <begin position="15"/>
        <end position="239"/>
    </location>
</feature>
<feature type="active site" description="Charge relay system" evidence="5">
    <location>
        <position position="212"/>
    </location>
</feature>
<sequence>MTNHDQDGNDTWRAKRVKVALIDTGVRLQDEVIRGEKARFTGRSWVDQDQTDYDDSCGHGTHLARLLLKVTSTADILVAKVSRDKNFTAASIPHITQAIRWAISQQANIISLSLGFQVEIPEIKEALAEATRPQDPNRSPVIVFAAAANWANKTQVAFPASEPDVICISALDGYGIAVGNNPEPLPTKRIATLGAAIASAWDGRPVWLHGTSFAAPIAAGIAANVLEFAKQKMDASDWEWRNLSSFRGMQDVLKLMCVRSGQFSFLAPWRIADKGLHTAGDIAQAIREVLSLGYPVYVAYNRRKETVYVD</sequence>
<organism evidence="7 8">
    <name type="scientific">Apodospora peruviana</name>
    <dbReference type="NCBI Taxonomy" id="516989"/>
    <lineage>
        <taxon>Eukaryota</taxon>
        <taxon>Fungi</taxon>
        <taxon>Dikarya</taxon>
        <taxon>Ascomycota</taxon>
        <taxon>Pezizomycotina</taxon>
        <taxon>Sordariomycetes</taxon>
        <taxon>Sordariomycetidae</taxon>
        <taxon>Sordariales</taxon>
        <taxon>Lasiosphaeriaceae</taxon>
        <taxon>Apodospora</taxon>
    </lineage>
</organism>
<reference evidence="7" key="2">
    <citation type="submission" date="2023-06" db="EMBL/GenBank/DDBJ databases">
        <authorList>
            <consortium name="Lawrence Berkeley National Laboratory"/>
            <person name="Haridas S."/>
            <person name="Hensen N."/>
            <person name="Bonometti L."/>
            <person name="Westerberg I."/>
            <person name="Brannstrom I.O."/>
            <person name="Guillou S."/>
            <person name="Cros-Aarteil S."/>
            <person name="Calhoun S."/>
            <person name="Kuo A."/>
            <person name="Mondo S."/>
            <person name="Pangilinan J."/>
            <person name="Riley R."/>
            <person name="Labutti K."/>
            <person name="Andreopoulos B."/>
            <person name="Lipzen A."/>
            <person name="Chen C."/>
            <person name="Yanf M."/>
            <person name="Daum C."/>
            <person name="Ng V."/>
            <person name="Clum A."/>
            <person name="Steindorff A."/>
            <person name="Ohm R."/>
            <person name="Martin F."/>
            <person name="Silar P."/>
            <person name="Natvig D."/>
            <person name="Lalanne C."/>
            <person name="Gautier V."/>
            <person name="Ament-Velasquez S.L."/>
            <person name="Kruys A."/>
            <person name="Hutchinson M.I."/>
            <person name="Powell A.J."/>
            <person name="Barry K."/>
            <person name="Miller A.N."/>
            <person name="Grigoriev I.V."/>
            <person name="Debuchy R."/>
            <person name="Gladieux P."/>
            <person name="Thoren M.H."/>
            <person name="Johannesson H."/>
        </authorList>
    </citation>
    <scope>NUCLEOTIDE SEQUENCE</scope>
    <source>
        <strain evidence="7">CBS 118394</strain>
    </source>
</reference>
<proteinExistence type="inferred from homology"/>
<dbReference type="GO" id="GO:0006508">
    <property type="term" value="P:proteolysis"/>
    <property type="evidence" value="ECO:0007669"/>
    <property type="project" value="UniProtKB-KW"/>
</dbReference>
<evidence type="ECO:0000256" key="2">
    <source>
        <dbReference type="ARBA" id="ARBA00022670"/>
    </source>
</evidence>
<dbReference type="InterPro" id="IPR000209">
    <property type="entry name" value="Peptidase_S8/S53_dom"/>
</dbReference>
<protein>
    <submittedName>
        <fullName evidence="7">Peptidase S8/S53 domain-containing protein</fullName>
    </submittedName>
</protein>
<feature type="active site" description="Charge relay system" evidence="5">
    <location>
        <position position="23"/>
    </location>
</feature>